<keyword evidence="3" id="KW-0560">Oxidoreductase</keyword>
<dbReference type="GO" id="GO:0042128">
    <property type="term" value="P:nitrate assimilation"/>
    <property type="evidence" value="ECO:0007669"/>
    <property type="project" value="UniProtKB-KW"/>
</dbReference>
<dbReference type="NCBIfam" id="TIGR02378">
    <property type="entry name" value="nirD_assim_sml"/>
    <property type="match status" value="1"/>
</dbReference>
<evidence type="ECO:0000256" key="4">
    <source>
        <dbReference type="ARBA" id="ARBA00023004"/>
    </source>
</evidence>
<gene>
    <name evidence="8" type="primary">nirD</name>
    <name evidence="8" type="ORF">NK662_08310</name>
</gene>
<dbReference type="Proteomes" id="UP001156102">
    <property type="component" value="Unassembled WGS sequence"/>
</dbReference>
<dbReference type="GO" id="GO:0016705">
    <property type="term" value="F:oxidoreductase activity, acting on paired donors, with incorporation or reduction of molecular oxygen"/>
    <property type="evidence" value="ECO:0007669"/>
    <property type="project" value="UniProtKB-ARBA"/>
</dbReference>
<dbReference type="RefSeq" id="WP_254758446.1">
    <property type="nucleotide sequence ID" value="NZ_JANCLT010000003.1"/>
</dbReference>
<name>A0AA41X4F6_9BACI</name>
<evidence type="ECO:0000256" key="1">
    <source>
        <dbReference type="ARBA" id="ARBA00022714"/>
    </source>
</evidence>
<dbReference type="SUPFAM" id="SSF50022">
    <property type="entry name" value="ISP domain"/>
    <property type="match status" value="1"/>
</dbReference>
<dbReference type="InterPro" id="IPR017941">
    <property type="entry name" value="Rieske_2Fe-2S"/>
</dbReference>
<keyword evidence="5" id="KW-0411">Iron-sulfur</keyword>
<dbReference type="InterPro" id="IPR012748">
    <property type="entry name" value="Rieske-like_NirD"/>
</dbReference>
<dbReference type="EMBL" id="JANCLT010000003">
    <property type="protein sequence ID" value="MCP8968542.1"/>
    <property type="molecule type" value="Genomic_DNA"/>
</dbReference>
<sequence>MTARKVQLMKVEELPVGAGREVEADGVSIAVFRLPNGKVYALRNGSPYRNSPLVEGIVSGEYVYCSLYNWKISLATGEVQKPDDGRVQTYPIEIQDGYVYITL</sequence>
<keyword evidence="1" id="KW-0001">2Fe-2S</keyword>
<dbReference type="PROSITE" id="PS51296">
    <property type="entry name" value="RIESKE"/>
    <property type="match status" value="1"/>
</dbReference>
<reference evidence="8" key="1">
    <citation type="submission" date="2022-07" db="EMBL/GenBank/DDBJ databases">
        <authorList>
            <person name="Li W.-J."/>
            <person name="Deng Q.-Q."/>
        </authorList>
    </citation>
    <scope>NUCLEOTIDE SEQUENCE</scope>
    <source>
        <strain evidence="8">SYSU M60031</strain>
    </source>
</reference>
<comment type="caution">
    <text evidence="8">The sequence shown here is derived from an EMBL/GenBank/DDBJ whole genome shotgun (WGS) entry which is preliminary data.</text>
</comment>
<proteinExistence type="predicted"/>
<accession>A0AA41X4F6</accession>
<dbReference type="GO" id="GO:0051537">
    <property type="term" value="F:2 iron, 2 sulfur cluster binding"/>
    <property type="evidence" value="ECO:0007669"/>
    <property type="project" value="UniProtKB-KW"/>
</dbReference>
<evidence type="ECO:0000256" key="5">
    <source>
        <dbReference type="ARBA" id="ARBA00023014"/>
    </source>
</evidence>
<evidence type="ECO:0000259" key="7">
    <source>
        <dbReference type="PROSITE" id="PS51296"/>
    </source>
</evidence>
<evidence type="ECO:0000256" key="3">
    <source>
        <dbReference type="ARBA" id="ARBA00023002"/>
    </source>
</evidence>
<keyword evidence="6" id="KW-0534">Nitrate assimilation</keyword>
<dbReference type="GO" id="GO:0008942">
    <property type="term" value="F:nitrite reductase [NAD(P)H] activity"/>
    <property type="evidence" value="ECO:0007669"/>
    <property type="project" value="InterPro"/>
</dbReference>
<dbReference type="CDD" id="cd03530">
    <property type="entry name" value="Rieske_NirD_small_Bacillus"/>
    <property type="match status" value="1"/>
</dbReference>
<feature type="domain" description="Rieske" evidence="7">
    <location>
        <begin position="6"/>
        <end position="101"/>
    </location>
</feature>
<dbReference type="Gene3D" id="2.102.10.10">
    <property type="entry name" value="Rieske [2Fe-2S] iron-sulphur domain"/>
    <property type="match status" value="1"/>
</dbReference>
<dbReference type="GO" id="GO:0046872">
    <property type="term" value="F:metal ion binding"/>
    <property type="evidence" value="ECO:0007669"/>
    <property type="project" value="UniProtKB-KW"/>
</dbReference>
<dbReference type="Pfam" id="PF13806">
    <property type="entry name" value="Rieske_2"/>
    <property type="match status" value="1"/>
</dbReference>
<keyword evidence="9" id="KW-1185">Reference proteome</keyword>
<dbReference type="InterPro" id="IPR036922">
    <property type="entry name" value="Rieske_2Fe-2S_sf"/>
</dbReference>
<organism evidence="8 9">
    <name type="scientific">Ectobacillus ponti</name>
    <dbReference type="NCBI Taxonomy" id="2961894"/>
    <lineage>
        <taxon>Bacteria</taxon>
        <taxon>Bacillati</taxon>
        <taxon>Bacillota</taxon>
        <taxon>Bacilli</taxon>
        <taxon>Bacillales</taxon>
        <taxon>Bacillaceae</taxon>
        <taxon>Ectobacillus</taxon>
    </lineage>
</organism>
<dbReference type="GO" id="GO:0004497">
    <property type="term" value="F:monooxygenase activity"/>
    <property type="evidence" value="ECO:0007669"/>
    <property type="project" value="UniProtKB-ARBA"/>
</dbReference>
<evidence type="ECO:0000256" key="2">
    <source>
        <dbReference type="ARBA" id="ARBA00022723"/>
    </source>
</evidence>
<dbReference type="AlphaFoldDB" id="A0AA41X4F6"/>
<keyword evidence="2" id="KW-0479">Metal-binding</keyword>
<keyword evidence="4" id="KW-0408">Iron</keyword>
<protein>
    <submittedName>
        <fullName evidence="8">Nitrite reductase small subunit NirD</fullName>
    </submittedName>
</protein>
<evidence type="ECO:0000313" key="9">
    <source>
        <dbReference type="Proteomes" id="UP001156102"/>
    </source>
</evidence>
<evidence type="ECO:0000313" key="8">
    <source>
        <dbReference type="EMBL" id="MCP8968542.1"/>
    </source>
</evidence>
<evidence type="ECO:0000256" key="6">
    <source>
        <dbReference type="ARBA" id="ARBA00023063"/>
    </source>
</evidence>